<dbReference type="Pfam" id="PF02136">
    <property type="entry name" value="NTF2"/>
    <property type="match status" value="1"/>
</dbReference>
<evidence type="ECO:0000259" key="4">
    <source>
        <dbReference type="PROSITE" id="PS50102"/>
    </source>
</evidence>
<feature type="compositionally biased region" description="Gly residues" evidence="3">
    <location>
        <begin position="537"/>
        <end position="551"/>
    </location>
</feature>
<reference evidence="6 7" key="1">
    <citation type="submission" date="2021-07" db="EMBL/GenBank/DDBJ databases">
        <title>The Aristolochia fimbriata genome: insights into angiosperm evolution, floral development and chemical biosynthesis.</title>
        <authorList>
            <person name="Jiao Y."/>
        </authorList>
    </citation>
    <scope>NUCLEOTIDE SEQUENCE [LARGE SCALE GENOMIC DNA]</scope>
    <source>
        <strain evidence="6">IBCAS-2021</strain>
        <tissue evidence="6">Leaf</tissue>
    </source>
</reference>
<feature type="region of interest" description="Disordered" evidence="3">
    <location>
        <begin position="250"/>
        <end position="269"/>
    </location>
</feature>
<feature type="region of interest" description="Disordered" evidence="3">
    <location>
        <begin position="476"/>
        <end position="576"/>
    </location>
</feature>
<dbReference type="InterPro" id="IPR032710">
    <property type="entry name" value="NTF2-like_dom_sf"/>
</dbReference>
<dbReference type="Pfam" id="PF00076">
    <property type="entry name" value="RRM_1"/>
    <property type="match status" value="1"/>
</dbReference>
<feature type="region of interest" description="Disordered" evidence="3">
    <location>
        <begin position="355"/>
        <end position="399"/>
    </location>
</feature>
<dbReference type="PANTHER" id="PTHR10693:SF20">
    <property type="entry name" value="AT27578P"/>
    <property type="match status" value="1"/>
</dbReference>
<organism evidence="6 7">
    <name type="scientific">Aristolochia fimbriata</name>
    <name type="common">White veined hardy Dutchman's pipe vine</name>
    <dbReference type="NCBI Taxonomy" id="158543"/>
    <lineage>
        <taxon>Eukaryota</taxon>
        <taxon>Viridiplantae</taxon>
        <taxon>Streptophyta</taxon>
        <taxon>Embryophyta</taxon>
        <taxon>Tracheophyta</taxon>
        <taxon>Spermatophyta</taxon>
        <taxon>Magnoliopsida</taxon>
        <taxon>Magnoliidae</taxon>
        <taxon>Piperales</taxon>
        <taxon>Aristolochiaceae</taxon>
        <taxon>Aristolochia</taxon>
    </lineage>
</organism>
<dbReference type="SMART" id="SM00360">
    <property type="entry name" value="RRM"/>
    <property type="match status" value="1"/>
</dbReference>
<evidence type="ECO:0000313" key="6">
    <source>
        <dbReference type="EMBL" id="KAG9445723.1"/>
    </source>
</evidence>
<dbReference type="PROSITE" id="PS50177">
    <property type="entry name" value="NTF2_DOMAIN"/>
    <property type="match status" value="1"/>
</dbReference>
<name>A0AAV7EAI0_ARIFI</name>
<evidence type="ECO:0000313" key="7">
    <source>
        <dbReference type="Proteomes" id="UP000825729"/>
    </source>
</evidence>
<dbReference type="InterPro" id="IPR000504">
    <property type="entry name" value="RRM_dom"/>
</dbReference>
<feature type="domain" description="NTF2" evidence="5">
    <location>
        <begin position="124"/>
        <end position="240"/>
    </location>
</feature>
<evidence type="ECO:0000256" key="1">
    <source>
        <dbReference type="ARBA" id="ARBA00022884"/>
    </source>
</evidence>
<feature type="compositionally biased region" description="Basic and acidic residues" evidence="3">
    <location>
        <begin position="70"/>
        <end position="87"/>
    </location>
</feature>
<dbReference type="Proteomes" id="UP000825729">
    <property type="component" value="Unassembled WGS sequence"/>
</dbReference>
<dbReference type="InterPro" id="IPR039539">
    <property type="entry name" value="Ras_GTPase_bind_prot"/>
</dbReference>
<gene>
    <name evidence="6" type="ORF">H6P81_011851</name>
</gene>
<dbReference type="PROSITE" id="PS50102">
    <property type="entry name" value="RRM"/>
    <property type="match status" value="1"/>
</dbReference>
<proteinExistence type="predicted"/>
<dbReference type="PANTHER" id="PTHR10693">
    <property type="entry name" value="RAS GTPASE-ACTIVATING PROTEIN-BINDING PROTEIN"/>
    <property type="match status" value="1"/>
</dbReference>
<dbReference type="GO" id="GO:1990904">
    <property type="term" value="C:ribonucleoprotein complex"/>
    <property type="evidence" value="ECO:0007669"/>
    <property type="project" value="TreeGrafter"/>
</dbReference>
<dbReference type="InterPro" id="IPR018222">
    <property type="entry name" value="Nuclear_transport_factor_2_euk"/>
</dbReference>
<dbReference type="SUPFAM" id="SSF54928">
    <property type="entry name" value="RNA-binding domain, RBD"/>
    <property type="match status" value="1"/>
</dbReference>
<feature type="compositionally biased region" description="Gly residues" evidence="3">
    <location>
        <begin position="496"/>
        <end position="522"/>
    </location>
</feature>
<dbReference type="Gene3D" id="3.30.70.330">
    <property type="match status" value="1"/>
</dbReference>
<feature type="region of interest" description="Disordered" evidence="3">
    <location>
        <begin position="70"/>
        <end position="116"/>
    </location>
</feature>
<dbReference type="InterPro" id="IPR012677">
    <property type="entry name" value="Nucleotide-bd_a/b_plait_sf"/>
</dbReference>
<accession>A0AAV7EAI0</accession>
<sequence length="576" mass="61511">MGQVGRAPGIQAGFRGFGVGTGLLSKPAGRVFTRWGRVSKNPPCPVATPIHTSPCWLSGNKTLLPSLAHFRSESENPKKGEGGEKARTRFSSPSSKLSSSDRARFPGMASQQPTAGSCPSAQLVGNAFVHQYYHILHHSPDLVYRFYQETSKLGRPEAEGAMSLVTTMQAIDEKIRSLDYSESRAEIKTVDAQESLNGGVLVLVTGYLTGKDNVKKNFTQSFFLAPQDKGYFVLNDIFQYVEDVEHHAEVNQGSPNGTGAPLASHTDPLPVQDNQVVEQNASLSEEDVTVEEVYNPSDHEDGSVVEEETPEAEVVDEVPSDPEVVADSNPATVQEEAPKKSYASIVKVMKEPVPSVSAPIPARPTPANPERQLAPSPQNQAPEVTVSSSSAAENGSNQEAEADGYSIYIRSLPVNATVAQLEEEFKKFGPIKSGGVQVRSNKQQGFCFGFVEFEVASAVQSAIEASPIMIGGRQAHVEEKRASSSRVNNRGRFPPGRGGGFRNDGGRGRGNYGGPRNYGGRGDFNNRNDFGSNRGSGRVGGSSSGRGGDGSYGRMNRPVAVNATAKNVAPRVSASA</sequence>
<feature type="region of interest" description="Disordered" evidence="3">
    <location>
        <begin position="293"/>
        <end position="338"/>
    </location>
</feature>
<evidence type="ECO:0000259" key="5">
    <source>
        <dbReference type="PROSITE" id="PS50177"/>
    </source>
</evidence>
<dbReference type="InterPro" id="IPR035979">
    <property type="entry name" value="RBD_domain_sf"/>
</dbReference>
<evidence type="ECO:0000256" key="2">
    <source>
        <dbReference type="PROSITE-ProRule" id="PRU00176"/>
    </source>
</evidence>
<dbReference type="Gene3D" id="3.10.450.50">
    <property type="match status" value="1"/>
</dbReference>
<dbReference type="FunFam" id="3.30.70.330:FF:000589">
    <property type="entry name" value="RNA-binding protein-like"/>
    <property type="match status" value="1"/>
</dbReference>
<evidence type="ECO:0000256" key="3">
    <source>
        <dbReference type="SAM" id="MobiDB-lite"/>
    </source>
</evidence>
<keyword evidence="1 2" id="KW-0694">RNA-binding</keyword>
<feature type="compositionally biased region" description="Polar residues" evidence="3">
    <location>
        <begin position="375"/>
        <end position="399"/>
    </location>
</feature>
<dbReference type="CDD" id="cd00590">
    <property type="entry name" value="RRM_SF"/>
    <property type="match status" value="1"/>
</dbReference>
<dbReference type="SUPFAM" id="SSF54427">
    <property type="entry name" value="NTF2-like"/>
    <property type="match status" value="1"/>
</dbReference>
<feature type="domain" description="RRM" evidence="4">
    <location>
        <begin position="405"/>
        <end position="482"/>
    </location>
</feature>
<dbReference type="GO" id="GO:0003729">
    <property type="term" value="F:mRNA binding"/>
    <property type="evidence" value="ECO:0007669"/>
    <property type="project" value="TreeGrafter"/>
</dbReference>
<dbReference type="CDD" id="cd00780">
    <property type="entry name" value="NTF2"/>
    <property type="match status" value="1"/>
</dbReference>
<keyword evidence="7" id="KW-1185">Reference proteome</keyword>
<dbReference type="AlphaFoldDB" id="A0AAV7EAI0"/>
<dbReference type="EMBL" id="JAINDJ010000005">
    <property type="protein sequence ID" value="KAG9445723.1"/>
    <property type="molecule type" value="Genomic_DNA"/>
</dbReference>
<comment type="caution">
    <text evidence="6">The sequence shown here is derived from an EMBL/GenBank/DDBJ whole genome shotgun (WGS) entry which is preliminary data.</text>
</comment>
<protein>
    <submittedName>
        <fullName evidence="6">Uncharacterized protein</fullName>
    </submittedName>
</protein>
<dbReference type="InterPro" id="IPR002075">
    <property type="entry name" value="NTF2_dom"/>
</dbReference>
<dbReference type="FunFam" id="3.10.450.50:FF:000003">
    <property type="entry name" value="Nuclear transport factor 2 family protein"/>
    <property type="match status" value="1"/>
</dbReference>
<feature type="compositionally biased region" description="Acidic residues" evidence="3">
    <location>
        <begin position="303"/>
        <end position="320"/>
    </location>
</feature>
<dbReference type="GO" id="GO:0005829">
    <property type="term" value="C:cytosol"/>
    <property type="evidence" value="ECO:0007669"/>
    <property type="project" value="TreeGrafter"/>
</dbReference>